<organism evidence="1 2">
    <name type="scientific">Sphingobacterium siyangense</name>
    <dbReference type="NCBI Taxonomy" id="459529"/>
    <lineage>
        <taxon>Bacteria</taxon>
        <taxon>Pseudomonadati</taxon>
        <taxon>Bacteroidota</taxon>
        <taxon>Sphingobacteriia</taxon>
        <taxon>Sphingobacteriales</taxon>
        <taxon>Sphingobacteriaceae</taxon>
        <taxon>Sphingobacterium</taxon>
    </lineage>
</organism>
<dbReference type="RefSeq" id="WP_120334382.1">
    <property type="nucleotide sequence ID" value="NZ_CP070350.1"/>
</dbReference>
<sequence>MKKLMMSVVALALMSSATFAKTGPKAVDNSVVEKSTIYESQTGKTNLNIVSEAKEIKLGKSRTLCRLTMSIYNTSGQLIETQVLTYTSYGANDMYYSSCGAWFSATIQNYQNYYGNPNH</sequence>
<accession>A0A420FWK0</accession>
<reference evidence="1 2" key="1">
    <citation type="submission" date="2016-07" db="EMBL/GenBank/DDBJ databases">
        <title>Genome analysis of Sphingobacterium siyangense T12B17.</title>
        <authorList>
            <person name="Xu D."/>
            <person name="Su Y."/>
            <person name="Zheng S."/>
        </authorList>
    </citation>
    <scope>NUCLEOTIDE SEQUENCE [LARGE SCALE GENOMIC DNA]</scope>
    <source>
        <strain evidence="1 2">T12B17</strain>
    </source>
</reference>
<comment type="caution">
    <text evidence="1">The sequence shown here is derived from an EMBL/GenBank/DDBJ whole genome shotgun (WGS) entry which is preliminary data.</text>
</comment>
<dbReference type="AlphaFoldDB" id="A0A420FWK0"/>
<proteinExistence type="predicted"/>
<gene>
    <name evidence="1" type="ORF">BCY89_06845</name>
</gene>
<dbReference type="EMBL" id="MCAQ01000012">
    <property type="protein sequence ID" value="RKF37347.1"/>
    <property type="molecule type" value="Genomic_DNA"/>
</dbReference>
<protein>
    <submittedName>
        <fullName evidence="1">Uncharacterized protein</fullName>
    </submittedName>
</protein>
<name>A0A420FWK0_9SPHI</name>
<dbReference type="Proteomes" id="UP000286402">
    <property type="component" value="Unassembled WGS sequence"/>
</dbReference>
<evidence type="ECO:0000313" key="2">
    <source>
        <dbReference type="Proteomes" id="UP000286402"/>
    </source>
</evidence>
<evidence type="ECO:0000313" key="1">
    <source>
        <dbReference type="EMBL" id="RKF37347.1"/>
    </source>
</evidence>
<keyword evidence="2" id="KW-1185">Reference proteome</keyword>